<evidence type="ECO:0000313" key="5">
    <source>
        <dbReference type="Proteomes" id="UP000032811"/>
    </source>
</evidence>
<evidence type="ECO:0000256" key="1">
    <source>
        <dbReference type="ARBA" id="ARBA00022741"/>
    </source>
</evidence>
<protein>
    <submittedName>
        <fullName evidence="4">Cell division GTPase</fullName>
    </submittedName>
</protein>
<dbReference type="KEGG" id="psor:RSJ16_10215"/>
<keyword evidence="1" id="KW-0547">Nucleotide-binding</keyword>
<keyword evidence="4" id="KW-0131">Cell cycle</keyword>
<dbReference type="GeneID" id="97537616"/>
<proteinExistence type="predicted"/>
<evidence type="ECO:0000313" key="3">
    <source>
        <dbReference type="EMBL" id="CEJ73888.1"/>
    </source>
</evidence>
<dbReference type="GO" id="GO:0005525">
    <property type="term" value="F:GTP binding"/>
    <property type="evidence" value="ECO:0007669"/>
    <property type="project" value="UniProtKB-KW"/>
</dbReference>
<dbReference type="Proteomes" id="UP000032811">
    <property type="component" value="Chromosome 1"/>
</dbReference>
<organism evidence="4 6">
    <name type="scientific">Paraclostridium sordellii</name>
    <name type="common">Clostridium sordellii</name>
    <dbReference type="NCBI Taxonomy" id="1505"/>
    <lineage>
        <taxon>Bacteria</taxon>
        <taxon>Bacillati</taxon>
        <taxon>Bacillota</taxon>
        <taxon>Clostridia</taxon>
        <taxon>Peptostreptococcales</taxon>
        <taxon>Peptostreptococcaceae</taxon>
        <taxon>Paraclostridium</taxon>
    </lineage>
</organism>
<evidence type="ECO:0000313" key="4">
    <source>
        <dbReference type="EMBL" id="CEQ03744.1"/>
    </source>
</evidence>
<name>A0A0A1SHM7_PARSO</name>
<dbReference type="InterPro" id="IPR008280">
    <property type="entry name" value="Tub_FtsZ_C"/>
</dbReference>
<keyword evidence="4" id="KW-0132">Cell division</keyword>
<dbReference type="Gene3D" id="3.30.1330.20">
    <property type="entry name" value="Tubulin/FtsZ, C-terminal domain"/>
    <property type="match status" value="1"/>
</dbReference>
<keyword evidence="2" id="KW-0342">GTP-binding</keyword>
<gene>
    <name evidence="3" type="ORF">ATCC9714_17761</name>
    <name evidence="4" type="ORF">R28058_14771</name>
</gene>
<evidence type="ECO:0000256" key="2">
    <source>
        <dbReference type="ARBA" id="ARBA00023134"/>
    </source>
</evidence>
<accession>A0A0A1SHM7</accession>
<reference evidence="4 6" key="2">
    <citation type="submission" date="2015-01" db="EMBL/GenBank/DDBJ databases">
        <authorList>
            <person name="Aslett A.Martin."/>
            <person name="De Silva Nishadi"/>
        </authorList>
    </citation>
    <scope>NUCLEOTIDE SEQUENCE [LARGE SCALE GENOMIC DNA]</scope>
    <source>
        <strain evidence="4 6">R28058</strain>
    </source>
</reference>
<dbReference type="EMBL" id="LN679998">
    <property type="protein sequence ID" value="CEJ73888.1"/>
    <property type="molecule type" value="Genomic_DNA"/>
</dbReference>
<sequence length="247" mass="28309">MDFNNKYAKVIGVSDDGIKSLEYIVNYKNNKNILSTEKISINQDIDKDYAAKILDEIEIVFITYNSKEQRTCDIVKAVNFMAKERRIVSIGLDVNNDEKKVEFDFNAEFVINDENRDLICELINLMVESVSEDCTINIDLTDLKEILSKEKGLAHGFIESDKSMDNNELVESLFESIIKTNEELTKKKGIVFISLGNDYCKIEEVLSILNEMLENIQSKIDSKCDLIFTLALNEDLKDKIKMGILYN</sequence>
<dbReference type="EMBL" id="CEKZ01000003">
    <property type="protein sequence ID" value="CEQ03744.1"/>
    <property type="molecule type" value="Genomic_DNA"/>
</dbReference>
<reference evidence="3 5" key="1">
    <citation type="submission" date="2014-11" db="EMBL/GenBank/DDBJ databases">
        <authorList>
            <person name="Aslett M.A."/>
            <person name="De Silva N."/>
        </authorList>
    </citation>
    <scope>NUCLEOTIDE SEQUENCE [LARGE SCALE GENOMIC DNA]</scope>
    <source>
        <strain evidence="3 5">ATCC9714</strain>
    </source>
</reference>
<dbReference type="GO" id="GO:0051301">
    <property type="term" value="P:cell division"/>
    <property type="evidence" value="ECO:0007669"/>
    <property type="project" value="UniProtKB-KW"/>
</dbReference>
<dbReference type="Proteomes" id="UP000049127">
    <property type="component" value="Unassembled WGS sequence"/>
</dbReference>
<dbReference type="AlphaFoldDB" id="A0A0A1SHM7"/>
<dbReference type="RefSeq" id="WP_054631342.1">
    <property type="nucleotide sequence ID" value="NZ_CDLJ01000002.1"/>
</dbReference>
<dbReference type="SUPFAM" id="SSF55307">
    <property type="entry name" value="Tubulin C-terminal domain-like"/>
    <property type="match status" value="1"/>
</dbReference>
<dbReference type="InterPro" id="IPR037103">
    <property type="entry name" value="Tubulin/FtsZ-like_C"/>
</dbReference>
<dbReference type="OrthoDB" id="1750492at2"/>
<keyword evidence="5" id="KW-1185">Reference proteome</keyword>
<evidence type="ECO:0000313" key="6">
    <source>
        <dbReference type="Proteomes" id="UP000049127"/>
    </source>
</evidence>